<dbReference type="EMBL" id="JAWQEG010000588">
    <property type="protein sequence ID" value="KAK3888079.1"/>
    <property type="molecule type" value="Genomic_DNA"/>
</dbReference>
<keyword evidence="2" id="KW-1185">Reference proteome</keyword>
<evidence type="ECO:0000313" key="1">
    <source>
        <dbReference type="EMBL" id="KAK3888079.1"/>
    </source>
</evidence>
<evidence type="ECO:0000313" key="2">
    <source>
        <dbReference type="Proteomes" id="UP001286313"/>
    </source>
</evidence>
<dbReference type="Proteomes" id="UP001286313">
    <property type="component" value="Unassembled WGS sequence"/>
</dbReference>
<comment type="caution">
    <text evidence="1">The sequence shown here is derived from an EMBL/GenBank/DDBJ whole genome shotgun (WGS) entry which is preliminary data.</text>
</comment>
<protein>
    <submittedName>
        <fullName evidence="1">Uncharacterized protein</fullName>
    </submittedName>
</protein>
<sequence length="177" mass="19364">MDSRVPLEKKCAKHTRTYPKRETVRSRTGIARGSFGPWGPMLGARLTEGILKPPSHGKAVLRVGGHTGHLLAADNAALTFPKEHMGALRAPTVGKPLWKKTLQEVRILSAARNRTDFGAPCSPDLEGYRKGEAAVRMGSQSTPSCLKASPVDRRAKKLRTRMSRNVSWESPFLVSTP</sequence>
<reference evidence="1" key="1">
    <citation type="submission" date="2023-10" db="EMBL/GenBank/DDBJ databases">
        <title>Genome assemblies of two species of porcelain crab, Petrolisthes cinctipes and Petrolisthes manimaculis (Anomura: Porcellanidae).</title>
        <authorList>
            <person name="Angst P."/>
        </authorList>
    </citation>
    <scope>NUCLEOTIDE SEQUENCE</scope>
    <source>
        <strain evidence="1">PB745_01</strain>
        <tissue evidence="1">Gill</tissue>
    </source>
</reference>
<proteinExistence type="predicted"/>
<organism evidence="1 2">
    <name type="scientific">Petrolisthes cinctipes</name>
    <name type="common">Flat porcelain crab</name>
    <dbReference type="NCBI Taxonomy" id="88211"/>
    <lineage>
        <taxon>Eukaryota</taxon>
        <taxon>Metazoa</taxon>
        <taxon>Ecdysozoa</taxon>
        <taxon>Arthropoda</taxon>
        <taxon>Crustacea</taxon>
        <taxon>Multicrustacea</taxon>
        <taxon>Malacostraca</taxon>
        <taxon>Eumalacostraca</taxon>
        <taxon>Eucarida</taxon>
        <taxon>Decapoda</taxon>
        <taxon>Pleocyemata</taxon>
        <taxon>Anomura</taxon>
        <taxon>Galatheoidea</taxon>
        <taxon>Porcellanidae</taxon>
        <taxon>Petrolisthes</taxon>
    </lineage>
</organism>
<gene>
    <name evidence="1" type="ORF">Pcinc_007869</name>
</gene>
<name>A0AAE1GA61_PETCI</name>
<dbReference type="AlphaFoldDB" id="A0AAE1GA61"/>
<accession>A0AAE1GA61</accession>